<proteinExistence type="inferred from homology"/>
<dbReference type="PANTHER" id="PTHR43140">
    <property type="entry name" value="TYPE-1 RESTRICTION ENZYME ECOKI SPECIFICITY PROTEIN"/>
    <property type="match status" value="1"/>
</dbReference>
<accession>A0ABQ2N5E6</accession>
<evidence type="ECO:0000256" key="3">
    <source>
        <dbReference type="ARBA" id="ARBA00023125"/>
    </source>
</evidence>
<dbReference type="Pfam" id="PF01420">
    <property type="entry name" value="Methylase_S"/>
    <property type="match status" value="1"/>
</dbReference>
<dbReference type="Proteomes" id="UP000655410">
    <property type="component" value="Unassembled WGS sequence"/>
</dbReference>
<dbReference type="EMBL" id="BMNI01000001">
    <property type="protein sequence ID" value="GGO85197.1"/>
    <property type="molecule type" value="Genomic_DNA"/>
</dbReference>
<evidence type="ECO:0000256" key="2">
    <source>
        <dbReference type="ARBA" id="ARBA00022747"/>
    </source>
</evidence>
<keyword evidence="2" id="KW-0680">Restriction system</keyword>
<comment type="similarity">
    <text evidence="1">Belongs to the type-I restriction system S methylase family.</text>
</comment>
<keyword evidence="7" id="KW-1185">Reference proteome</keyword>
<feature type="domain" description="Type I restriction modification DNA specificity" evidence="5">
    <location>
        <begin position="11"/>
        <end position="159"/>
    </location>
</feature>
<protein>
    <recommendedName>
        <fullName evidence="5">Type I restriction modification DNA specificity domain-containing protein</fullName>
    </recommendedName>
</protein>
<evidence type="ECO:0000259" key="5">
    <source>
        <dbReference type="Pfam" id="PF01420"/>
    </source>
</evidence>
<dbReference type="InterPro" id="IPR044946">
    <property type="entry name" value="Restrct_endonuc_typeI_TRD_sf"/>
</dbReference>
<keyword evidence="3" id="KW-0238">DNA-binding</keyword>
<name>A0ABQ2N5E6_9ACTN</name>
<dbReference type="InterPro" id="IPR051212">
    <property type="entry name" value="Type-I_RE_S_subunit"/>
</dbReference>
<evidence type="ECO:0000256" key="4">
    <source>
        <dbReference type="ARBA" id="ARBA00038652"/>
    </source>
</evidence>
<dbReference type="Gene3D" id="3.90.220.20">
    <property type="entry name" value="DNA methylase specificity domains"/>
    <property type="match status" value="2"/>
</dbReference>
<dbReference type="SUPFAM" id="SSF116734">
    <property type="entry name" value="DNA methylase specificity domain"/>
    <property type="match status" value="2"/>
</dbReference>
<gene>
    <name evidence="6" type="ORF">GCM10011584_04560</name>
</gene>
<organism evidence="6 7">
    <name type="scientific">Nocardioides phosphati</name>
    <dbReference type="NCBI Taxonomy" id="1867775"/>
    <lineage>
        <taxon>Bacteria</taxon>
        <taxon>Bacillati</taxon>
        <taxon>Actinomycetota</taxon>
        <taxon>Actinomycetes</taxon>
        <taxon>Propionibacteriales</taxon>
        <taxon>Nocardioidaceae</taxon>
        <taxon>Nocardioides</taxon>
    </lineage>
</organism>
<dbReference type="RefSeq" id="WP_188782353.1">
    <property type="nucleotide sequence ID" value="NZ_BMNI01000001.1"/>
</dbReference>
<sequence>MSAPWLDSMPSTWRQIALQYLATVGTGSKDTVNAVEDGEHPFIVRSAEPLAIDTFTFDTEAILTAGDGAVGEIFHHIKGKFDAHQRVYVIHDFQGIDGRYLYWYFSSEFRRAVSYGGAQTTVASLRRSMFTTFPVAVPPPNVQRLIADFLDRETREIDVMIGKLDGLADQLRTLHRTNLVALGHQLCSPGPSARVGLLLTKRSRAVRPDDGVVTAFRDGQVALRSRRREKGFTMSFSEAGYQGVEPGDFVFHGLDGFAGAVGVSEDRGKVSPVYHVCTATPLASERFMAWALRALAANGFLEAYAFSVRQRSVDFRNWATFAGLPITYIPLDEQVRLADRLDEVTEKIDAMLAKVAELKALLIERRTALITDVVTGRKEVA</sequence>
<evidence type="ECO:0000313" key="7">
    <source>
        <dbReference type="Proteomes" id="UP000655410"/>
    </source>
</evidence>
<comment type="caution">
    <text evidence="6">The sequence shown here is derived from an EMBL/GenBank/DDBJ whole genome shotgun (WGS) entry which is preliminary data.</text>
</comment>
<reference evidence="7" key="1">
    <citation type="journal article" date="2019" name="Int. J. Syst. Evol. Microbiol.">
        <title>The Global Catalogue of Microorganisms (GCM) 10K type strain sequencing project: providing services to taxonomists for standard genome sequencing and annotation.</title>
        <authorList>
            <consortium name="The Broad Institute Genomics Platform"/>
            <consortium name="The Broad Institute Genome Sequencing Center for Infectious Disease"/>
            <person name="Wu L."/>
            <person name="Ma J."/>
        </authorList>
    </citation>
    <scope>NUCLEOTIDE SEQUENCE [LARGE SCALE GENOMIC DNA]</scope>
    <source>
        <strain evidence="7">CGMCC 4.7371</strain>
    </source>
</reference>
<dbReference type="InterPro" id="IPR000055">
    <property type="entry name" value="Restrct_endonuc_typeI_TRD"/>
</dbReference>
<evidence type="ECO:0000313" key="6">
    <source>
        <dbReference type="EMBL" id="GGO85197.1"/>
    </source>
</evidence>
<evidence type="ECO:0000256" key="1">
    <source>
        <dbReference type="ARBA" id="ARBA00010923"/>
    </source>
</evidence>
<dbReference type="PANTHER" id="PTHR43140:SF1">
    <property type="entry name" value="TYPE I RESTRICTION ENZYME ECOKI SPECIFICITY SUBUNIT"/>
    <property type="match status" value="1"/>
</dbReference>
<comment type="subunit">
    <text evidence="4">The methyltransferase is composed of M and S polypeptides.</text>
</comment>